<keyword evidence="2" id="KW-1185">Reference proteome</keyword>
<reference evidence="1 2" key="1">
    <citation type="submission" date="2024-05" db="EMBL/GenBank/DDBJ databases">
        <title>Microbispora sp.ZYX-F-249.</title>
        <authorList>
            <person name="Xie H."/>
        </authorList>
    </citation>
    <scope>NUCLEOTIDE SEQUENCE [LARGE SCALE GENOMIC DNA]</scope>
    <source>
        <strain evidence="1 2">ZYX-F-249</strain>
    </source>
</reference>
<gene>
    <name evidence="1" type="ORF">AAH991_18965</name>
</gene>
<dbReference type="RefSeq" id="WP_346227175.1">
    <property type="nucleotide sequence ID" value="NZ_JBDJAW010000014.1"/>
</dbReference>
<name>A0ABV0AR49_9ACTN</name>
<evidence type="ECO:0000313" key="2">
    <source>
        <dbReference type="Proteomes" id="UP001447516"/>
    </source>
</evidence>
<accession>A0ABV0AR49</accession>
<proteinExistence type="predicted"/>
<organism evidence="1 2">
    <name type="scientific">Microbispora maris</name>
    <dbReference type="NCBI Taxonomy" id="3144104"/>
    <lineage>
        <taxon>Bacteria</taxon>
        <taxon>Bacillati</taxon>
        <taxon>Actinomycetota</taxon>
        <taxon>Actinomycetes</taxon>
        <taxon>Streptosporangiales</taxon>
        <taxon>Streptosporangiaceae</taxon>
        <taxon>Microbispora</taxon>
    </lineage>
</organism>
<dbReference type="EMBL" id="JBDJAW010000014">
    <property type="protein sequence ID" value="MEN3537200.1"/>
    <property type="molecule type" value="Genomic_DNA"/>
</dbReference>
<sequence>MSGAHLYGFPSVDSDLDTLTARPEDAGDACALPDVPSARDALHDPVVRARLTGR</sequence>
<comment type="caution">
    <text evidence="1">The sequence shown here is derived from an EMBL/GenBank/DDBJ whole genome shotgun (WGS) entry which is preliminary data.</text>
</comment>
<dbReference type="Proteomes" id="UP001447516">
    <property type="component" value="Unassembled WGS sequence"/>
</dbReference>
<evidence type="ECO:0000313" key="1">
    <source>
        <dbReference type="EMBL" id="MEN3537200.1"/>
    </source>
</evidence>
<protein>
    <submittedName>
        <fullName evidence="1">Uncharacterized protein</fullName>
    </submittedName>
</protein>